<protein>
    <recommendedName>
        <fullName evidence="6">N-acetyltransferase domain-containing protein</fullName>
    </recommendedName>
</protein>
<evidence type="ECO:0000256" key="1">
    <source>
        <dbReference type="ARBA" id="ARBA00007441"/>
    </source>
</evidence>
<dbReference type="InterPro" id="IPR016181">
    <property type="entry name" value="Acyl_CoA_acyltransferase"/>
</dbReference>
<dbReference type="Gene3D" id="3.40.630.30">
    <property type="match status" value="1"/>
</dbReference>
<dbReference type="GO" id="GO:0030170">
    <property type="term" value="F:pyridoxal phosphate binding"/>
    <property type="evidence" value="ECO:0007669"/>
    <property type="project" value="InterPro"/>
</dbReference>
<sequence length="642" mass="71351">MPRSPLFPINTDVELNTRNPPVQTAATWAREYQSNQAPIVDAKLLTLSQGSPGYAPPTIFTDRIAAEGGNLSAHAYTLGLGEPVLREAVAHDMNSAYRIDLPISAENIAITCGCNMAFAATIAAIALRGDSVVLPFPWYFNHEMTLTAMGINVIPVLADQADGTVDPENIRAAISDRVRAVVLVTPSNPSGTIYPAEKLETIARICQDKHVALILDETYREFVLDTDSPAPHDWKPPHGLFASQIAGREWDWTQTIIHLFSFSKSFAIPGHRLGGIACSPYLLESKDGSATRYGPICKVLDNLQVCPPRADTQRAVAWALSNTEHRAWRLQMSNAVWSRLVLFKNVLEQVVPQGGDAIGIPDVPATSAAALGWRIESMGAYYAFVHHPFAVDSTTVAHALAVLCGAVSVPSTCFAPANAADKIPCLRFSVANVSDDLIRELPQRLVWLMEIFTMAPTNPEDAAKDEIELRMYPGESALPHVMALIAKELSEPYQIYTYRYFLNQWPRLCYIAYTSDNTPVGVIIGKMDRHLRGSRLWRGYIAMLSVDTSWRRHHIGSRLVQRIIDEMTLLGTDEIVLETEQDNHAALALYERHGFIREKRLYHFYLNGNDAFRLVLPLVKQKQKPMPPPMRPPMRMWPGTIV</sequence>
<name>A0AAF0EXC6_9BASI</name>
<dbReference type="Gene3D" id="3.40.640.10">
    <property type="entry name" value="Type I PLP-dependent aspartate aminotransferase-like (Major domain)"/>
    <property type="match status" value="1"/>
</dbReference>
<feature type="domain" description="N-acetyltransferase" evidence="6">
    <location>
        <begin position="467"/>
        <end position="619"/>
    </location>
</feature>
<keyword evidence="3" id="KW-0663">Pyridoxal phosphate</keyword>
<evidence type="ECO:0000313" key="7">
    <source>
        <dbReference type="EMBL" id="WFD34447.1"/>
    </source>
</evidence>
<dbReference type="InterPro" id="IPR015422">
    <property type="entry name" value="PyrdxlP-dep_Trfase_small"/>
</dbReference>
<evidence type="ECO:0000313" key="8">
    <source>
        <dbReference type="Proteomes" id="UP001219933"/>
    </source>
</evidence>
<comment type="similarity">
    <text evidence="5">Belongs to the acetyltransferase family. MAK3 subfamily.</text>
</comment>
<dbReference type="EMBL" id="CP119878">
    <property type="protein sequence ID" value="WFD34447.1"/>
    <property type="molecule type" value="Genomic_DNA"/>
</dbReference>
<dbReference type="Gene3D" id="3.90.1150.10">
    <property type="entry name" value="Aspartate Aminotransferase, domain 1"/>
    <property type="match status" value="1"/>
</dbReference>
<evidence type="ECO:0000256" key="4">
    <source>
        <dbReference type="ARBA" id="ARBA00023315"/>
    </source>
</evidence>
<dbReference type="InterPro" id="IPR004838">
    <property type="entry name" value="NHTrfase_class1_PyrdxlP-BS"/>
</dbReference>
<dbReference type="InterPro" id="IPR004839">
    <property type="entry name" value="Aminotransferase_I/II_large"/>
</dbReference>
<dbReference type="Pfam" id="PF00155">
    <property type="entry name" value="Aminotran_1_2"/>
    <property type="match status" value="1"/>
</dbReference>
<dbReference type="Pfam" id="PF00583">
    <property type="entry name" value="Acetyltransf_1"/>
    <property type="match status" value="1"/>
</dbReference>
<dbReference type="AlphaFoldDB" id="A0AAF0EXC6"/>
<dbReference type="GO" id="GO:0031417">
    <property type="term" value="C:NatC complex"/>
    <property type="evidence" value="ECO:0007669"/>
    <property type="project" value="TreeGrafter"/>
</dbReference>
<accession>A0AAF0EXC6</accession>
<dbReference type="CDD" id="cd04301">
    <property type="entry name" value="NAT_SF"/>
    <property type="match status" value="1"/>
</dbReference>
<evidence type="ECO:0000256" key="2">
    <source>
        <dbReference type="ARBA" id="ARBA00022679"/>
    </source>
</evidence>
<dbReference type="SUPFAM" id="SSF55729">
    <property type="entry name" value="Acyl-CoA N-acyltransferases (Nat)"/>
    <property type="match status" value="1"/>
</dbReference>
<dbReference type="PANTHER" id="PTHR45896:SF1">
    <property type="entry name" value="N-ALPHA-ACETYLTRANSFERASE 30"/>
    <property type="match status" value="1"/>
</dbReference>
<dbReference type="InterPro" id="IPR015424">
    <property type="entry name" value="PyrdxlP-dep_Trfase"/>
</dbReference>
<dbReference type="SUPFAM" id="SSF53383">
    <property type="entry name" value="PLP-dependent transferases"/>
    <property type="match status" value="1"/>
</dbReference>
<dbReference type="PROSITE" id="PS00105">
    <property type="entry name" value="AA_TRANSFER_CLASS_1"/>
    <property type="match status" value="1"/>
</dbReference>
<evidence type="ECO:0000256" key="3">
    <source>
        <dbReference type="ARBA" id="ARBA00022898"/>
    </source>
</evidence>
<gene>
    <name evidence="7" type="ORF">MCUN1_001288</name>
</gene>
<organism evidence="7 8">
    <name type="scientific">Malassezia cuniculi</name>
    <dbReference type="NCBI Taxonomy" id="948313"/>
    <lineage>
        <taxon>Eukaryota</taxon>
        <taxon>Fungi</taxon>
        <taxon>Dikarya</taxon>
        <taxon>Basidiomycota</taxon>
        <taxon>Ustilaginomycotina</taxon>
        <taxon>Malasseziomycetes</taxon>
        <taxon>Malasseziales</taxon>
        <taxon>Malasseziaceae</taxon>
        <taxon>Malassezia</taxon>
    </lineage>
</organism>
<evidence type="ECO:0000259" key="6">
    <source>
        <dbReference type="PROSITE" id="PS51186"/>
    </source>
</evidence>
<dbReference type="GO" id="GO:0004596">
    <property type="term" value="F:protein-N-terminal amino-acid acetyltransferase activity"/>
    <property type="evidence" value="ECO:0007669"/>
    <property type="project" value="InterPro"/>
</dbReference>
<dbReference type="InterPro" id="IPR044542">
    <property type="entry name" value="NAA30-like"/>
</dbReference>
<evidence type="ECO:0000256" key="5">
    <source>
        <dbReference type="ARBA" id="ARBA00024025"/>
    </source>
</evidence>
<dbReference type="PROSITE" id="PS51186">
    <property type="entry name" value="GNAT"/>
    <property type="match status" value="1"/>
</dbReference>
<dbReference type="PANTHER" id="PTHR45896">
    <property type="entry name" value="N-ALPHA-ACETYLTRANSFERASE 30"/>
    <property type="match status" value="1"/>
</dbReference>
<dbReference type="CDD" id="cd00609">
    <property type="entry name" value="AAT_like"/>
    <property type="match status" value="1"/>
</dbReference>
<proteinExistence type="inferred from homology"/>
<comment type="similarity">
    <text evidence="1">Belongs to the class-I pyridoxal-phosphate-dependent aminotransferase family.</text>
</comment>
<keyword evidence="2" id="KW-0808">Transferase</keyword>
<dbReference type="Proteomes" id="UP001219933">
    <property type="component" value="Chromosome 2"/>
</dbReference>
<reference evidence="7" key="1">
    <citation type="submission" date="2023-03" db="EMBL/GenBank/DDBJ databases">
        <title>Mating type loci evolution in Malassezia.</title>
        <authorList>
            <person name="Coelho M.A."/>
        </authorList>
    </citation>
    <scope>NUCLEOTIDE SEQUENCE</scope>
    <source>
        <strain evidence="7">CBS 11721</strain>
    </source>
</reference>
<keyword evidence="8" id="KW-1185">Reference proteome</keyword>
<keyword evidence="4" id="KW-0012">Acyltransferase</keyword>
<dbReference type="InterPro" id="IPR015421">
    <property type="entry name" value="PyrdxlP-dep_Trfase_major"/>
</dbReference>
<dbReference type="InterPro" id="IPR000182">
    <property type="entry name" value="GNAT_dom"/>
</dbReference>